<dbReference type="Proteomes" id="UP001319104">
    <property type="component" value="Unassembled WGS sequence"/>
</dbReference>
<comment type="caution">
    <text evidence="3">The sequence shown here is derived from an EMBL/GenBank/DDBJ whole genome shotgun (WGS) entry which is preliminary data.</text>
</comment>
<dbReference type="Gene3D" id="3.30.70.100">
    <property type="match status" value="1"/>
</dbReference>
<dbReference type="Pfam" id="PF07876">
    <property type="entry name" value="Dabb"/>
    <property type="match status" value="1"/>
</dbReference>
<feature type="signal peptide" evidence="1">
    <location>
        <begin position="1"/>
        <end position="26"/>
    </location>
</feature>
<dbReference type="RefSeq" id="WP_213944928.1">
    <property type="nucleotide sequence ID" value="NZ_JAHBGI010000005.1"/>
</dbReference>
<gene>
    <name evidence="3" type="ORF">KI659_08630</name>
</gene>
<feature type="chain" id="PRO_5042873924" evidence="1">
    <location>
        <begin position="27"/>
        <end position="130"/>
    </location>
</feature>
<name>A0AAP2G1F4_9BACT</name>
<feature type="domain" description="Stress-response A/B barrel" evidence="2">
    <location>
        <begin position="34"/>
        <end position="127"/>
    </location>
</feature>
<dbReference type="InterPro" id="IPR013097">
    <property type="entry name" value="Dabb"/>
</dbReference>
<organism evidence="3 4">
    <name type="scientific">Litoribacter ruber</name>
    <dbReference type="NCBI Taxonomy" id="702568"/>
    <lineage>
        <taxon>Bacteria</taxon>
        <taxon>Pseudomonadati</taxon>
        <taxon>Bacteroidota</taxon>
        <taxon>Cytophagia</taxon>
        <taxon>Cytophagales</taxon>
        <taxon>Cyclobacteriaceae</taxon>
        <taxon>Litoribacter</taxon>
    </lineage>
</organism>
<evidence type="ECO:0000256" key="1">
    <source>
        <dbReference type="SAM" id="SignalP"/>
    </source>
</evidence>
<sequence>MKSRRKFLNRLILALPLSYLPFVGTAQLKAKSRMIHQVFFWLNDDTSFEEFKAATKKLGSIGSVKEFKMGTPAPTEARDVVDSSYDLALNMVFDSLEDQNAYQVDPIHLKFIEQHADKWKEVKVYDFVLE</sequence>
<keyword evidence="1" id="KW-0732">Signal</keyword>
<proteinExistence type="predicted"/>
<protein>
    <submittedName>
        <fullName evidence="3">Dabb family protein</fullName>
    </submittedName>
</protein>
<evidence type="ECO:0000259" key="2">
    <source>
        <dbReference type="PROSITE" id="PS51502"/>
    </source>
</evidence>
<accession>A0AAP2G1F4</accession>
<dbReference type="EMBL" id="JAHCMY010000003">
    <property type="protein sequence ID" value="MBS9524077.1"/>
    <property type="molecule type" value="Genomic_DNA"/>
</dbReference>
<evidence type="ECO:0000313" key="4">
    <source>
        <dbReference type="Proteomes" id="UP001319104"/>
    </source>
</evidence>
<keyword evidence="4" id="KW-1185">Reference proteome</keyword>
<reference evidence="3 4" key="1">
    <citation type="submission" date="2021-05" db="EMBL/GenBank/DDBJ databases">
        <authorList>
            <person name="Zhang Z.D."/>
            <person name="Osman G."/>
        </authorList>
    </citation>
    <scope>NUCLEOTIDE SEQUENCE [LARGE SCALE GENOMIC DNA]</scope>
    <source>
        <strain evidence="3 4">KCTC 32217</strain>
    </source>
</reference>
<dbReference type="SUPFAM" id="SSF54909">
    <property type="entry name" value="Dimeric alpha+beta barrel"/>
    <property type="match status" value="1"/>
</dbReference>
<dbReference type="InterPro" id="IPR011008">
    <property type="entry name" value="Dimeric_a/b-barrel"/>
</dbReference>
<evidence type="ECO:0000313" key="3">
    <source>
        <dbReference type="EMBL" id="MBS9524077.1"/>
    </source>
</evidence>
<dbReference type="PROSITE" id="PS51502">
    <property type="entry name" value="S_R_A_B_BARREL"/>
    <property type="match status" value="1"/>
</dbReference>
<dbReference type="SMART" id="SM00886">
    <property type="entry name" value="Dabb"/>
    <property type="match status" value="1"/>
</dbReference>
<dbReference type="AlphaFoldDB" id="A0AAP2G1F4"/>